<evidence type="ECO:0000313" key="6">
    <source>
        <dbReference type="Proteomes" id="UP000030170"/>
    </source>
</evidence>
<protein>
    <recommendedName>
        <fullName evidence="4">Primosomal protein N' 3' DNA-binding domain-containing protein</fullName>
    </recommendedName>
</protein>
<comment type="caution">
    <text evidence="5">The sequence shown here is derived from an EMBL/GenBank/DDBJ whole genome shotgun (WGS) entry which is preliminary data.</text>
</comment>
<dbReference type="GO" id="GO:0043138">
    <property type="term" value="F:3'-5' DNA helicase activity"/>
    <property type="evidence" value="ECO:0007669"/>
    <property type="project" value="TreeGrafter"/>
</dbReference>
<evidence type="ECO:0000256" key="1">
    <source>
        <dbReference type="ARBA" id="ARBA00022741"/>
    </source>
</evidence>
<evidence type="ECO:0000256" key="2">
    <source>
        <dbReference type="ARBA" id="ARBA00022840"/>
    </source>
</evidence>
<evidence type="ECO:0000313" key="5">
    <source>
        <dbReference type="EMBL" id="KGF73374.1"/>
    </source>
</evidence>
<organism evidence="5 6">
    <name type="scientific">Neosynechococcus sphagnicola sy1</name>
    <dbReference type="NCBI Taxonomy" id="1497020"/>
    <lineage>
        <taxon>Bacteria</taxon>
        <taxon>Bacillati</taxon>
        <taxon>Cyanobacteriota</taxon>
        <taxon>Cyanophyceae</taxon>
        <taxon>Neosynechococcales</taxon>
        <taxon>Neosynechococcaceae</taxon>
        <taxon>Neosynechococcus</taxon>
    </lineage>
</organism>
<gene>
    <name evidence="5" type="ORF">DO97_19965</name>
</gene>
<dbReference type="PANTHER" id="PTHR30580:SF0">
    <property type="entry name" value="PRIMOSOMAL PROTEIN N"/>
    <property type="match status" value="1"/>
</dbReference>
<accession>A0A098TM40</accession>
<keyword evidence="6" id="KW-1185">Reference proteome</keyword>
<name>A0A098TM40_9CYAN</name>
<keyword evidence="2" id="KW-0067">ATP-binding</keyword>
<dbReference type="Pfam" id="PF17764">
    <property type="entry name" value="PriA_3primeBD"/>
    <property type="match status" value="1"/>
</dbReference>
<proteinExistence type="predicted"/>
<keyword evidence="3" id="KW-0238">DNA-binding</keyword>
<dbReference type="STRING" id="1497020.DO97_19965"/>
<dbReference type="PANTHER" id="PTHR30580">
    <property type="entry name" value="PRIMOSOMAL PROTEIN N"/>
    <property type="match status" value="1"/>
</dbReference>
<dbReference type="GO" id="GO:0006310">
    <property type="term" value="P:DNA recombination"/>
    <property type="evidence" value="ECO:0007669"/>
    <property type="project" value="TreeGrafter"/>
</dbReference>
<dbReference type="EMBL" id="JJML01000008">
    <property type="protein sequence ID" value="KGF73374.1"/>
    <property type="molecule type" value="Genomic_DNA"/>
</dbReference>
<keyword evidence="1" id="KW-0547">Nucleotide-binding</keyword>
<dbReference type="Proteomes" id="UP000030170">
    <property type="component" value="Unassembled WGS sequence"/>
</dbReference>
<dbReference type="AlphaFoldDB" id="A0A098TM40"/>
<sequence>MTGSHWVEVLVDCPGAQGLYTYSLQPDQVVQPGDILSVPFGAQQVGAIAIRCLAQLPSDLPPDRVRPVEEVITPAFFPSHYWALLEQVAQYYLTPLIAVIRVALPPGLLGRSQRRIRLIPSPPSPTAELPLSAPAQQLLGLLQQQAAGDYSWRYLQQQVPAAPRGLRELQQRGWVESYLEPPTSVRPKQRQAVTLVTTPGYAMTQLSPRQQEVLQVLQGQGGELWLSDLLQRCRTSTGTFKKAGAAGLGGDSIPGSSPR</sequence>
<dbReference type="InterPro" id="IPR042115">
    <property type="entry name" value="PriA_3primeBD_sf"/>
</dbReference>
<dbReference type="GO" id="GO:0006302">
    <property type="term" value="P:double-strand break repair"/>
    <property type="evidence" value="ECO:0007669"/>
    <property type="project" value="TreeGrafter"/>
</dbReference>
<dbReference type="InterPro" id="IPR041222">
    <property type="entry name" value="PriA_3primeBD"/>
</dbReference>
<feature type="domain" description="Primosomal protein N' 3' DNA-binding" evidence="4">
    <location>
        <begin position="8"/>
        <end position="105"/>
    </location>
</feature>
<dbReference type="Gene3D" id="3.40.1440.60">
    <property type="entry name" value="PriA, 3(prime) DNA-binding domain"/>
    <property type="match status" value="1"/>
</dbReference>
<reference evidence="5 6" key="1">
    <citation type="journal article" date="2014" name="Mol. Ecol.">
        <title>Evolution of Synechococcus.</title>
        <authorList>
            <person name="Dvorak P."/>
            <person name="Casamatta D."/>
            <person name="Hasler P."/>
            <person name="Poulickova A."/>
            <person name="Ondrej V."/>
            <person name="Sanges R."/>
        </authorList>
    </citation>
    <scope>NUCLEOTIDE SEQUENCE [LARGE SCALE GENOMIC DNA]</scope>
    <source>
        <strain evidence="5 6">CAUP A 1101</strain>
    </source>
</reference>
<dbReference type="GO" id="GO:0006270">
    <property type="term" value="P:DNA replication initiation"/>
    <property type="evidence" value="ECO:0007669"/>
    <property type="project" value="TreeGrafter"/>
</dbReference>
<dbReference type="GO" id="GO:0003677">
    <property type="term" value="F:DNA binding"/>
    <property type="evidence" value="ECO:0007669"/>
    <property type="project" value="UniProtKB-KW"/>
</dbReference>
<evidence type="ECO:0000259" key="4">
    <source>
        <dbReference type="Pfam" id="PF17764"/>
    </source>
</evidence>
<evidence type="ECO:0000256" key="3">
    <source>
        <dbReference type="ARBA" id="ARBA00023125"/>
    </source>
</evidence>
<dbReference type="GO" id="GO:0005524">
    <property type="term" value="F:ATP binding"/>
    <property type="evidence" value="ECO:0007669"/>
    <property type="project" value="UniProtKB-KW"/>
</dbReference>